<protein>
    <submittedName>
        <fullName evidence="3">CBS domain-containing protein</fullName>
    </submittedName>
</protein>
<keyword evidence="1" id="KW-0129">CBS domain</keyword>
<comment type="caution">
    <text evidence="3">The sequence shown here is derived from an EMBL/GenBank/DDBJ whole genome shotgun (WGS) entry which is preliminary data.</text>
</comment>
<dbReference type="InterPro" id="IPR046342">
    <property type="entry name" value="CBS_dom_sf"/>
</dbReference>
<reference evidence="4" key="1">
    <citation type="journal article" date="2019" name="Int. J. Syst. Evol. Microbiol.">
        <title>The Global Catalogue of Microorganisms (GCM) 10K type strain sequencing project: providing services to taxonomists for standard genome sequencing and annotation.</title>
        <authorList>
            <consortium name="The Broad Institute Genomics Platform"/>
            <consortium name="The Broad Institute Genome Sequencing Center for Infectious Disease"/>
            <person name="Wu L."/>
            <person name="Ma J."/>
        </authorList>
    </citation>
    <scope>NUCLEOTIDE SEQUENCE [LARGE SCALE GENOMIC DNA]</scope>
    <source>
        <strain evidence="4">KCTC 52127</strain>
    </source>
</reference>
<name>A0ABW5LWK2_9FLAO</name>
<dbReference type="SMART" id="SM00116">
    <property type="entry name" value="CBS"/>
    <property type="match status" value="2"/>
</dbReference>
<accession>A0ABW5LWK2</accession>
<proteinExistence type="predicted"/>
<feature type="domain" description="CBS" evidence="2">
    <location>
        <begin position="65"/>
        <end position="125"/>
    </location>
</feature>
<gene>
    <name evidence="3" type="ORF">ACFSRZ_14625</name>
</gene>
<dbReference type="Pfam" id="PF00571">
    <property type="entry name" value="CBS"/>
    <property type="match status" value="2"/>
</dbReference>
<evidence type="ECO:0000256" key="1">
    <source>
        <dbReference type="PROSITE-ProRule" id="PRU00703"/>
    </source>
</evidence>
<dbReference type="Gene3D" id="3.10.580.10">
    <property type="entry name" value="CBS-domain"/>
    <property type="match status" value="1"/>
</dbReference>
<dbReference type="RefSeq" id="WP_379667317.1">
    <property type="nucleotide sequence ID" value="NZ_JBHULH010000012.1"/>
</dbReference>
<dbReference type="InterPro" id="IPR000644">
    <property type="entry name" value="CBS_dom"/>
</dbReference>
<dbReference type="Proteomes" id="UP001597508">
    <property type="component" value="Unassembled WGS sequence"/>
</dbReference>
<evidence type="ECO:0000313" key="3">
    <source>
        <dbReference type="EMBL" id="MFD2568609.1"/>
    </source>
</evidence>
<dbReference type="PROSITE" id="PS51371">
    <property type="entry name" value="CBS"/>
    <property type="match status" value="1"/>
</dbReference>
<dbReference type="SUPFAM" id="SSF54631">
    <property type="entry name" value="CBS-domain pair"/>
    <property type="match status" value="1"/>
</dbReference>
<evidence type="ECO:0000259" key="2">
    <source>
        <dbReference type="PROSITE" id="PS51371"/>
    </source>
</evidence>
<sequence length="219" mass="25118">MNLKEYILNEIKELSLLNSIKEAQKLFKGFPITHIPVVENGQLLGCISESDVQTIEDNNAPISEHSHLIDFFFAVENVTVLELVKLFADNDCNMLPVLSNEKKYLGYFELSDILDLFSGSPFLYENGVEIIAEKSNKEFSASEVTQIVESNNGKVLGFYISNETSDSTQITVKVSSDDVNEIIQTFRRYNYNIISQYKDDFYLQDLKDRSDYLQKYLDM</sequence>
<dbReference type="EMBL" id="JBHULH010000012">
    <property type="protein sequence ID" value="MFD2568609.1"/>
    <property type="molecule type" value="Genomic_DNA"/>
</dbReference>
<organism evidence="3 4">
    <name type="scientific">Pseudotenacibaculum haliotis</name>
    <dbReference type="NCBI Taxonomy" id="1862138"/>
    <lineage>
        <taxon>Bacteria</taxon>
        <taxon>Pseudomonadati</taxon>
        <taxon>Bacteroidota</taxon>
        <taxon>Flavobacteriia</taxon>
        <taxon>Flavobacteriales</taxon>
        <taxon>Flavobacteriaceae</taxon>
        <taxon>Pseudotenacibaculum</taxon>
    </lineage>
</organism>
<evidence type="ECO:0000313" key="4">
    <source>
        <dbReference type="Proteomes" id="UP001597508"/>
    </source>
</evidence>
<keyword evidence="4" id="KW-1185">Reference proteome</keyword>